<feature type="domain" description="SHSP" evidence="3">
    <location>
        <begin position="3"/>
        <end position="107"/>
    </location>
</feature>
<dbReference type="InterPro" id="IPR002068">
    <property type="entry name" value="A-crystallin/Hsp20_dom"/>
</dbReference>
<dbReference type="Pfam" id="PF00011">
    <property type="entry name" value="HSP20"/>
    <property type="match status" value="1"/>
</dbReference>
<dbReference type="AlphaFoldDB" id="A0A6P5Z539"/>
<reference evidence="5" key="1">
    <citation type="submission" date="2025-08" db="UniProtKB">
        <authorList>
            <consortium name="RefSeq"/>
        </authorList>
    </citation>
    <scope>IDENTIFICATION</scope>
    <source>
        <tissue evidence="5">Fruit stalk</tissue>
    </source>
</reference>
<proteinExistence type="inferred from homology"/>
<accession>A0A6P5Z539</accession>
<comment type="similarity">
    <text evidence="1 2">Belongs to the small heat shock protein (HSP20) family.</text>
</comment>
<sequence>MDRSYIDFEPDYQYRDEEAHDIIEFQVKDFRKEQLKVQLSSNGVLTVCGERPSGRTRWIRFRKEFNAPKECKANDFRVRLRSGIPYIKIPKRYCSADFSTGCTYSNATSLIANSRRRQTKSREQSKERG</sequence>
<name>A0A6P5Z539_DURZI</name>
<dbReference type="OrthoDB" id="1431247at2759"/>
<gene>
    <name evidence="5" type="primary">LOC111297424</name>
</gene>
<protein>
    <submittedName>
        <fullName evidence="5">Inactive protein RESTRICTED TEV MOVEMENT 2-like</fullName>
    </submittedName>
</protein>
<keyword evidence="4" id="KW-1185">Reference proteome</keyword>
<dbReference type="Proteomes" id="UP000515121">
    <property type="component" value="Unplaced"/>
</dbReference>
<evidence type="ECO:0000256" key="2">
    <source>
        <dbReference type="RuleBase" id="RU003616"/>
    </source>
</evidence>
<dbReference type="PROSITE" id="PS01031">
    <property type="entry name" value="SHSP"/>
    <property type="match status" value="1"/>
</dbReference>
<dbReference type="RefSeq" id="XP_022747898.1">
    <property type="nucleotide sequence ID" value="XM_022892163.1"/>
</dbReference>
<dbReference type="InterPro" id="IPR008978">
    <property type="entry name" value="HSP20-like_chaperone"/>
</dbReference>
<dbReference type="GeneID" id="111297424"/>
<evidence type="ECO:0000313" key="4">
    <source>
        <dbReference type="Proteomes" id="UP000515121"/>
    </source>
</evidence>
<evidence type="ECO:0000313" key="5">
    <source>
        <dbReference type="RefSeq" id="XP_022747898.1"/>
    </source>
</evidence>
<dbReference type="Gene3D" id="2.60.40.790">
    <property type="match status" value="1"/>
</dbReference>
<dbReference type="KEGG" id="dzi:111297424"/>
<organism evidence="4 5">
    <name type="scientific">Durio zibethinus</name>
    <name type="common">Durian</name>
    <dbReference type="NCBI Taxonomy" id="66656"/>
    <lineage>
        <taxon>Eukaryota</taxon>
        <taxon>Viridiplantae</taxon>
        <taxon>Streptophyta</taxon>
        <taxon>Embryophyta</taxon>
        <taxon>Tracheophyta</taxon>
        <taxon>Spermatophyta</taxon>
        <taxon>Magnoliopsida</taxon>
        <taxon>eudicotyledons</taxon>
        <taxon>Gunneridae</taxon>
        <taxon>Pentapetalae</taxon>
        <taxon>rosids</taxon>
        <taxon>malvids</taxon>
        <taxon>Malvales</taxon>
        <taxon>Malvaceae</taxon>
        <taxon>Helicteroideae</taxon>
        <taxon>Durio</taxon>
    </lineage>
</organism>
<evidence type="ECO:0000259" key="3">
    <source>
        <dbReference type="PROSITE" id="PS01031"/>
    </source>
</evidence>
<evidence type="ECO:0000256" key="1">
    <source>
        <dbReference type="PROSITE-ProRule" id="PRU00285"/>
    </source>
</evidence>
<dbReference type="CDD" id="cd00298">
    <property type="entry name" value="ACD_sHsps_p23-like"/>
    <property type="match status" value="1"/>
</dbReference>
<dbReference type="SUPFAM" id="SSF49764">
    <property type="entry name" value="HSP20-like chaperones"/>
    <property type="match status" value="1"/>
</dbReference>